<reference evidence="2 3" key="1">
    <citation type="submission" date="2020-10" db="EMBL/GenBank/DDBJ databases">
        <title>Identification of Nocardia species via Next-generation sequencing and recognition of intraspecies genetic diversity.</title>
        <authorList>
            <person name="Li P."/>
            <person name="Li P."/>
            <person name="Lu B."/>
        </authorList>
    </citation>
    <scope>NUCLEOTIDE SEQUENCE [LARGE SCALE GENOMIC DNA]</scope>
    <source>
        <strain evidence="2 3">BJ06-0157</strain>
    </source>
</reference>
<feature type="compositionally biased region" description="Basic residues" evidence="1">
    <location>
        <begin position="32"/>
        <end position="41"/>
    </location>
</feature>
<protein>
    <submittedName>
        <fullName evidence="2">DUF4254 domain-containing protein</fullName>
    </submittedName>
</protein>
<proteinExistence type="predicted"/>
<sequence length="230" mass="25985">MEVDRVLHPRPLRPRQATGIEPTRTGIPARNRFPRRQRRPRTTSGRHAESPDVSTGPRRAQRPGTRHAPPIRRRERSVKETKPLLPSKNLVLEACTGNIRHPNPVLETAYELAALHEARLDTPYPARQEIDFHRTRLTRSIDRWVASALPQASGAAYMHTETVGAVVDRLARYSVLAHTALNRDPQQPQIHYVWQQLAELALGYGDLSFELTAGTRRLPNLVVPQSGNRA</sequence>
<organism evidence="2 3">
    <name type="scientific">Nocardia amamiensis</name>
    <dbReference type="NCBI Taxonomy" id="404578"/>
    <lineage>
        <taxon>Bacteria</taxon>
        <taxon>Bacillati</taxon>
        <taxon>Actinomycetota</taxon>
        <taxon>Actinomycetes</taxon>
        <taxon>Mycobacteriales</taxon>
        <taxon>Nocardiaceae</taxon>
        <taxon>Nocardia</taxon>
    </lineage>
</organism>
<dbReference type="EMBL" id="JADLQX010000017">
    <property type="protein sequence ID" value="MBF6300316.1"/>
    <property type="molecule type" value="Genomic_DNA"/>
</dbReference>
<name>A0ABS0CUN2_9NOCA</name>
<evidence type="ECO:0000313" key="3">
    <source>
        <dbReference type="Proteomes" id="UP000702209"/>
    </source>
</evidence>
<gene>
    <name evidence="2" type="ORF">IU459_22630</name>
</gene>
<accession>A0ABS0CUN2</accession>
<comment type="caution">
    <text evidence="2">The sequence shown here is derived from an EMBL/GenBank/DDBJ whole genome shotgun (WGS) entry which is preliminary data.</text>
</comment>
<dbReference type="InterPro" id="IPR025350">
    <property type="entry name" value="DUF4254"/>
</dbReference>
<feature type="region of interest" description="Disordered" evidence="1">
    <location>
        <begin position="1"/>
        <end position="81"/>
    </location>
</feature>
<evidence type="ECO:0000313" key="2">
    <source>
        <dbReference type="EMBL" id="MBF6300316.1"/>
    </source>
</evidence>
<dbReference type="Pfam" id="PF14063">
    <property type="entry name" value="DUF4254"/>
    <property type="match status" value="1"/>
</dbReference>
<evidence type="ECO:0000256" key="1">
    <source>
        <dbReference type="SAM" id="MobiDB-lite"/>
    </source>
</evidence>
<dbReference type="Proteomes" id="UP000702209">
    <property type="component" value="Unassembled WGS sequence"/>
</dbReference>
<feature type="compositionally biased region" description="Basic residues" evidence="1">
    <location>
        <begin position="59"/>
        <end position="76"/>
    </location>
</feature>
<keyword evidence="3" id="KW-1185">Reference proteome</keyword>